<organism evidence="3 4">
    <name type="scientific">Rotaria magnacalcarata</name>
    <dbReference type="NCBI Taxonomy" id="392030"/>
    <lineage>
        <taxon>Eukaryota</taxon>
        <taxon>Metazoa</taxon>
        <taxon>Spiralia</taxon>
        <taxon>Gnathifera</taxon>
        <taxon>Rotifera</taxon>
        <taxon>Eurotatoria</taxon>
        <taxon>Bdelloidea</taxon>
        <taxon>Philodinida</taxon>
        <taxon>Philodinidae</taxon>
        <taxon>Rotaria</taxon>
    </lineage>
</organism>
<dbReference type="Proteomes" id="UP000663842">
    <property type="component" value="Unassembled WGS sequence"/>
</dbReference>
<feature type="coiled-coil region" evidence="1">
    <location>
        <begin position="262"/>
        <end position="289"/>
    </location>
</feature>
<evidence type="ECO:0000256" key="1">
    <source>
        <dbReference type="SAM" id="Coils"/>
    </source>
</evidence>
<accession>A0A819ZZ59</accession>
<comment type="caution">
    <text evidence="3">The sequence shown here is derived from an EMBL/GenBank/DDBJ whole genome shotgun (WGS) entry which is preliminary data.</text>
</comment>
<evidence type="ECO:0000313" key="4">
    <source>
        <dbReference type="Proteomes" id="UP000663842"/>
    </source>
</evidence>
<evidence type="ECO:0000256" key="2">
    <source>
        <dbReference type="SAM" id="MobiDB-lite"/>
    </source>
</evidence>
<gene>
    <name evidence="3" type="ORF">UXM345_LOCUS26801</name>
</gene>
<dbReference type="EMBL" id="CAJOBF010005575">
    <property type="protein sequence ID" value="CAF4180063.1"/>
    <property type="molecule type" value="Genomic_DNA"/>
</dbReference>
<reference evidence="3" key="1">
    <citation type="submission" date="2021-02" db="EMBL/GenBank/DDBJ databases">
        <authorList>
            <person name="Nowell W R."/>
        </authorList>
    </citation>
    <scope>NUCLEOTIDE SEQUENCE</scope>
</reference>
<sequence length="1333" mass="151179">MVFLVVVEADSSTKIDHVNFVKGVLSTFNSSPILILLLGPLMEEVFTAKTRYICQTEIRDKKIQFVKYDDDSAEEDFNANFDDNDDDEISSKFISIKQELKLQSSVSVSVDENAVKNPVPQTLKFVPTASFDQSNEAVSTLVAKIQGLLKTENWNEFAASQFVEITNELRRMDKANLQAFKDKSELKHLVPAFLNTVYSHDPDASLLNFNADTLTFTNPSSVYYLDNPSTELVNQVVQGASRLTTQQVVDFVVVAARILKTYKSRQDNIKDADNKIKQFKQAISRFLSNESGAKNDTKTAVLSAYAQLGLYDDQVMSLAIDDTAPLEVRYHALNAIRYISSVYLDDIEQYDIRQTLRFRLLRQLENKANKNAVRIWTFQALYSPFIYDSEISYLFGGGLEETLQEIVDEPLNQVNGFIWSALKYSSLDPLCPLRGLAARIRVSHNNRKQFLEQAALSSRQIRFEIPLRKNYQAFIDISVIFENDRVVPSFLSAKLAFDGVRRETLRLPWVDVAIISENLDWNFADYFLRLDPLNRNLNDDDKSRLKTNLPSKLKQHQDTYDAKEEDPNPSVHLYLRLFGTDVRAKDITDKVQDILRSSLRKFIGNQILTRLNELAGKDPIFRIPLEIGAVSGAANGLALYKSAQVAALADLTTDLRNTQNDAGLGIYSMTSRSVLSFSLTVQREVSSPLTTVGETVEIGRTREFNLLKSNSKLFATDFQYATRTSDGFELVPNRKAPSIDPSCTPSAFYRTLGVRACLELNPFRSIQFGKRNSYPITVTVNRDPSIKNWRLGWRFNAQEAPQYEVIIEKVGTNQSYPGLGVSATNDGNKFDIKVLTGIKSFNVKGTQTGETFSGTVYSSDNNEVMTTSGTLVINNDGFKLESKLFDIASKKEVVTLTTDILPNRGQGLTANFGLTTPDKAKSFKVQFRGDLYKPNSKKLHINGDFNLGETSYNGKLSFERDDNHTRIELQRLFKLSQGSSAAGYEFFYERKTNKEATQNNCNIASHVSLRTPASDVSMKLVNLKTDFTRTIDLSNVTLQSSLDYLLVTRNPPVQETIEIDYTRRLVRATNQGKRLASPETNLKVQVKTKSNVFNFLLDHRHRKSSESSKKGPTMLPPTLEINNKIHVVVDTDKLFPDIPRQFAFDVSSDLDFQLLNEVNYKFQYNLPRRQRSGLFTYHAQVDRITHGQVFSGTSKSELQLNNKQIQVTGTGTFDICLRSYTLKSHWDFDTNLVEDKNDMELYLNLRFDKHPKKDSPKSLITFYDVKLKAPRHKLFQLIDLDGNLTKQSGKFETWNSIAIRANKKLKEINLNAFIYRNLTGDNTLQTHFIFITI</sequence>
<name>A0A819ZZ59_9BILA</name>
<protein>
    <submittedName>
        <fullName evidence="3">Uncharacterized protein</fullName>
    </submittedName>
</protein>
<keyword evidence="1" id="KW-0175">Coiled coil</keyword>
<evidence type="ECO:0000313" key="3">
    <source>
        <dbReference type="EMBL" id="CAF4180063.1"/>
    </source>
</evidence>
<feature type="region of interest" description="Disordered" evidence="2">
    <location>
        <begin position="544"/>
        <end position="567"/>
    </location>
</feature>
<feature type="compositionally biased region" description="Basic and acidic residues" evidence="2">
    <location>
        <begin position="555"/>
        <end position="566"/>
    </location>
</feature>
<proteinExistence type="predicted"/>